<dbReference type="AlphaFoldDB" id="A0A142I3J6"/>
<proteinExistence type="predicted"/>
<evidence type="ECO:0000313" key="2">
    <source>
        <dbReference type="EMBL" id="AMR37153.1"/>
    </source>
</evidence>
<accession>A0A142I3J6</accession>
<geneLocation type="plasmid" evidence="2">
    <name>pHW80V1</name>
</geneLocation>
<name>A0A142I3J6_9BURK</name>
<organism evidence="2">
    <name type="scientific">Variovorax sp. HW80</name>
    <dbReference type="NCBI Taxonomy" id="1816232"/>
    <lineage>
        <taxon>Bacteria</taxon>
        <taxon>Pseudomonadati</taxon>
        <taxon>Pseudomonadota</taxon>
        <taxon>Betaproteobacteria</taxon>
        <taxon>Burkholderiales</taxon>
        <taxon>Comamonadaceae</taxon>
        <taxon>Variovorax</taxon>
    </lineage>
</organism>
<feature type="compositionally biased region" description="Low complexity" evidence="1">
    <location>
        <begin position="122"/>
        <end position="134"/>
    </location>
</feature>
<sequence length="161" mass="17525">MPTKNPRLTITLEPLLSAQLRRISELTGDSQSKLISEILEGSAEVFARVITLLEAAKSATAEMRGKAMVELGAAQTQIEGQLGLVLDAFDQAGAPLLKDVEVVARRARRKEAQPVQEVRLRTPQPVAPTAPVVVRSRSTPISNRGVRSVDNSHREKTRGKK</sequence>
<protein>
    <recommendedName>
        <fullName evidence="3">Ribbon-helix-helix protein, copG family</fullName>
    </recommendedName>
</protein>
<gene>
    <name evidence="2" type="primary">pHW80V1_p02</name>
</gene>
<feature type="region of interest" description="Disordered" evidence="1">
    <location>
        <begin position="111"/>
        <end position="161"/>
    </location>
</feature>
<reference evidence="2" key="1">
    <citation type="journal article" date="2016" name="FEMS Microbiol. Ecol.">
        <title>Identification of miniature plasmids in psychrophilic Arctic bacteria of the genus Variovorax.</title>
        <authorList>
            <person name="Ciok A."/>
            <person name="Dziewit L."/>
            <person name="Grzesiak J."/>
            <person name="Budzik K."/>
            <person name="Gorniak D."/>
            <person name="Zdanowski M.K."/>
            <person name="Bartosik D."/>
        </authorList>
    </citation>
    <scope>NUCLEOTIDE SEQUENCE</scope>
    <source>
        <strain evidence="2">HW80</strain>
        <plasmid evidence="2">pHW80V1</plasmid>
    </source>
</reference>
<keyword evidence="2" id="KW-0614">Plasmid</keyword>
<dbReference type="EMBL" id="KT900037">
    <property type="protein sequence ID" value="AMR37153.1"/>
    <property type="molecule type" value="Genomic_DNA"/>
</dbReference>
<evidence type="ECO:0000256" key="1">
    <source>
        <dbReference type="SAM" id="MobiDB-lite"/>
    </source>
</evidence>
<evidence type="ECO:0008006" key="3">
    <source>
        <dbReference type="Google" id="ProtNLM"/>
    </source>
</evidence>